<dbReference type="Proteomes" id="UP001172457">
    <property type="component" value="Chromosome 7"/>
</dbReference>
<protein>
    <submittedName>
        <fullName evidence="1">Uncharacterized protein</fullName>
    </submittedName>
</protein>
<name>A0AA38SR85_9ASTR</name>
<reference evidence="1" key="1">
    <citation type="submission" date="2023-03" db="EMBL/GenBank/DDBJ databases">
        <title>Chromosome-scale reference genome and RAD-based genetic map of yellow starthistle (Centaurea solstitialis) reveal putative structural variation and QTLs associated with invader traits.</title>
        <authorList>
            <person name="Reatini B."/>
            <person name="Cang F.A."/>
            <person name="Jiang Q."/>
            <person name="Mckibben M.T.W."/>
            <person name="Barker M.S."/>
            <person name="Rieseberg L.H."/>
            <person name="Dlugosch K.M."/>
        </authorList>
    </citation>
    <scope>NUCLEOTIDE SEQUENCE</scope>
    <source>
        <strain evidence="1">CAN-66</strain>
        <tissue evidence="1">Leaf</tissue>
    </source>
</reference>
<accession>A0AA38SR85</accession>
<evidence type="ECO:0000313" key="2">
    <source>
        <dbReference type="Proteomes" id="UP001172457"/>
    </source>
</evidence>
<dbReference type="EMBL" id="JARYMX010000007">
    <property type="protein sequence ID" value="KAJ9541151.1"/>
    <property type="molecule type" value="Genomic_DNA"/>
</dbReference>
<comment type="caution">
    <text evidence="1">The sequence shown here is derived from an EMBL/GenBank/DDBJ whole genome shotgun (WGS) entry which is preliminary data.</text>
</comment>
<organism evidence="1 2">
    <name type="scientific">Centaurea solstitialis</name>
    <name type="common">yellow star-thistle</name>
    <dbReference type="NCBI Taxonomy" id="347529"/>
    <lineage>
        <taxon>Eukaryota</taxon>
        <taxon>Viridiplantae</taxon>
        <taxon>Streptophyta</taxon>
        <taxon>Embryophyta</taxon>
        <taxon>Tracheophyta</taxon>
        <taxon>Spermatophyta</taxon>
        <taxon>Magnoliopsida</taxon>
        <taxon>eudicotyledons</taxon>
        <taxon>Gunneridae</taxon>
        <taxon>Pentapetalae</taxon>
        <taxon>asterids</taxon>
        <taxon>campanulids</taxon>
        <taxon>Asterales</taxon>
        <taxon>Asteraceae</taxon>
        <taxon>Carduoideae</taxon>
        <taxon>Cardueae</taxon>
        <taxon>Centaureinae</taxon>
        <taxon>Centaurea</taxon>
    </lineage>
</organism>
<gene>
    <name evidence="1" type="ORF">OSB04_027657</name>
</gene>
<keyword evidence="2" id="KW-1185">Reference proteome</keyword>
<dbReference type="AlphaFoldDB" id="A0AA38SR85"/>
<evidence type="ECO:0000313" key="1">
    <source>
        <dbReference type="EMBL" id="KAJ9541151.1"/>
    </source>
</evidence>
<proteinExistence type="predicted"/>
<sequence>MLSFLDLLEVLNHGKMIALIQNEPINERSSNCEKENKYHGLTQASGSVWSLLRALSNFASTSQMRNCNNTLTRNLVESLLYSMKLVAFDHVTYFRIAYVEGDFYGAKATMNVAHLIQDLNSIVAGWQVSIYMGIATSDSSHTRLVRLVRWNHWESEGIGIQFPGIPMFGWLLRMELESAGGNEIPQIRDFRILQHMEGFQIP</sequence>